<sequence length="488" mass="51476">MEDTAVPPVRTDRFARRALLAGIVGTAAAAVAVPKVTAAAQDVSVKKGQAAVGGRTLDVTIYAVALPDGNFAYGYTPETASIPGPTLEMVEGDTLRLRVINQTGRVMSAHPHGVDYDIQSDGSLQTNTAIPAGEERTYIWRSHEGGMGADGVYTPGSAGYWHYHDHALNGSAHGTEGIRRGLYGALIVRRAGDPLPDVQNIVVINDANINNKVAPNTPTFTARQGQRVEWVVIAHGNSFHTFSLKGHRWANNRTGLISGPDDGAQIVDTRTVGPADSFGFQVIAGERVGPGRFEYHTHVALFWDRGVYGWFDVLESPAPVVTVTGIADGETYGDSLTKTVSWTVTGGAATGASSATLDGQPLENGAALRLWTLPLGQHELVVVGKGTGGDTTTTVRFTTKTSFADLQALVTSLPMSETTRAGLLDRVTRAAGKATSGSESGAISLLEQFISRVENQVRSNAEVRSVLLRDAQALIAELGALDAAEGGR</sequence>
<proteinExistence type="predicted"/>
<protein>
    <submittedName>
        <fullName evidence="3">Multicopper oxidase domain-containing protein</fullName>
    </submittedName>
</protein>
<dbReference type="InterPro" id="IPR011707">
    <property type="entry name" value="Cu-oxidase-like_N"/>
</dbReference>
<reference evidence="3 4" key="1">
    <citation type="submission" date="2020-03" db="EMBL/GenBank/DDBJ databases">
        <title>Two novel Motilibacter sp.</title>
        <authorList>
            <person name="Liu S."/>
        </authorList>
    </citation>
    <scope>NUCLEOTIDE SEQUENCE [LARGE SCALE GENOMIC DNA]</scope>
    <source>
        <strain evidence="3 4">E257</strain>
    </source>
</reference>
<dbReference type="RefSeq" id="WP_166281502.1">
    <property type="nucleotide sequence ID" value="NZ_JAANNP010000004.1"/>
</dbReference>
<dbReference type="InterPro" id="IPR045087">
    <property type="entry name" value="Cu-oxidase_fam"/>
</dbReference>
<dbReference type="Pfam" id="PF07732">
    <property type="entry name" value="Cu-oxidase_3"/>
    <property type="match status" value="1"/>
</dbReference>
<evidence type="ECO:0000259" key="2">
    <source>
        <dbReference type="Pfam" id="PF07732"/>
    </source>
</evidence>
<dbReference type="PANTHER" id="PTHR11709">
    <property type="entry name" value="MULTI-COPPER OXIDASE"/>
    <property type="match status" value="1"/>
</dbReference>
<dbReference type="InterPro" id="IPR011706">
    <property type="entry name" value="Cu-oxidase_C"/>
</dbReference>
<feature type="domain" description="Plastocyanin-like" evidence="2">
    <location>
        <begin position="81"/>
        <end position="190"/>
    </location>
</feature>
<dbReference type="EMBL" id="JAANNP010000004">
    <property type="protein sequence ID" value="NHC14224.1"/>
    <property type="molecule type" value="Genomic_DNA"/>
</dbReference>
<name>A0ABX0GTJ1_9ACTN</name>
<organism evidence="3 4">
    <name type="scientific">Motilibacter deserti</name>
    <dbReference type="NCBI Taxonomy" id="2714956"/>
    <lineage>
        <taxon>Bacteria</taxon>
        <taxon>Bacillati</taxon>
        <taxon>Actinomycetota</taxon>
        <taxon>Actinomycetes</taxon>
        <taxon>Motilibacterales</taxon>
        <taxon>Motilibacteraceae</taxon>
        <taxon>Motilibacter</taxon>
    </lineage>
</organism>
<evidence type="ECO:0000259" key="1">
    <source>
        <dbReference type="Pfam" id="PF07731"/>
    </source>
</evidence>
<evidence type="ECO:0000313" key="4">
    <source>
        <dbReference type="Proteomes" id="UP000800981"/>
    </source>
</evidence>
<dbReference type="SUPFAM" id="SSF49503">
    <property type="entry name" value="Cupredoxins"/>
    <property type="match status" value="2"/>
</dbReference>
<dbReference type="PANTHER" id="PTHR11709:SF504">
    <property type="entry name" value="PLASTOCYANIN-LIKE DOMAIN-CONTAINING PROTEIN"/>
    <property type="match status" value="1"/>
</dbReference>
<dbReference type="Proteomes" id="UP000800981">
    <property type="component" value="Unassembled WGS sequence"/>
</dbReference>
<comment type="caution">
    <text evidence="3">The sequence shown here is derived from an EMBL/GenBank/DDBJ whole genome shotgun (WGS) entry which is preliminary data.</text>
</comment>
<dbReference type="Pfam" id="PF07731">
    <property type="entry name" value="Cu-oxidase_2"/>
    <property type="match status" value="1"/>
</dbReference>
<gene>
    <name evidence="3" type="ORF">G9H71_10570</name>
</gene>
<feature type="domain" description="Plastocyanin-like" evidence="1">
    <location>
        <begin position="196"/>
        <end position="314"/>
    </location>
</feature>
<dbReference type="Gene3D" id="2.60.40.420">
    <property type="entry name" value="Cupredoxins - blue copper proteins"/>
    <property type="match status" value="2"/>
</dbReference>
<dbReference type="InterPro" id="IPR006311">
    <property type="entry name" value="TAT_signal"/>
</dbReference>
<accession>A0ABX0GTJ1</accession>
<dbReference type="PROSITE" id="PS51318">
    <property type="entry name" value="TAT"/>
    <property type="match status" value="1"/>
</dbReference>
<evidence type="ECO:0000313" key="3">
    <source>
        <dbReference type="EMBL" id="NHC14224.1"/>
    </source>
</evidence>
<dbReference type="InterPro" id="IPR008972">
    <property type="entry name" value="Cupredoxin"/>
</dbReference>
<keyword evidence="4" id="KW-1185">Reference proteome</keyword>